<dbReference type="Proteomes" id="UP001060085">
    <property type="component" value="Linkage Group LG06"/>
</dbReference>
<reference evidence="2" key="1">
    <citation type="journal article" date="2023" name="Nat. Plants">
        <title>Single-cell RNA sequencing provides a high-resolution roadmap for understanding the multicellular compartmentation of specialized metabolism.</title>
        <authorList>
            <person name="Sun S."/>
            <person name="Shen X."/>
            <person name="Li Y."/>
            <person name="Li Y."/>
            <person name="Wang S."/>
            <person name="Li R."/>
            <person name="Zhang H."/>
            <person name="Shen G."/>
            <person name="Guo B."/>
            <person name="Wei J."/>
            <person name="Xu J."/>
            <person name="St-Pierre B."/>
            <person name="Chen S."/>
            <person name="Sun C."/>
        </authorList>
    </citation>
    <scope>NUCLEOTIDE SEQUENCE [LARGE SCALE GENOMIC DNA]</scope>
</reference>
<evidence type="ECO:0000313" key="2">
    <source>
        <dbReference type="Proteomes" id="UP001060085"/>
    </source>
</evidence>
<proteinExistence type="predicted"/>
<evidence type="ECO:0000313" key="1">
    <source>
        <dbReference type="EMBL" id="KAI5659618.1"/>
    </source>
</evidence>
<sequence length="206" mass="23489">MFGVSRAMEANNFDMEINFNMLPLSITYHKSSQPEAILKTSPLALGIMLTDPMDDGRTLMTKCPSQSNEETHCKTIQSNPKILLIIKPLLKHYGCLSGFDLPARAHIPTDFMDELVEEMPDMASLTMSSSRSWNIKVVKGKDRITLEDGWEKFRDDNNLSPGEVLLFRYSGNWKFEVEIFSPNGCSRKLEDTEEEDIEGYSFTYEI</sequence>
<organism evidence="1 2">
    <name type="scientific">Catharanthus roseus</name>
    <name type="common">Madagascar periwinkle</name>
    <name type="synonym">Vinca rosea</name>
    <dbReference type="NCBI Taxonomy" id="4058"/>
    <lineage>
        <taxon>Eukaryota</taxon>
        <taxon>Viridiplantae</taxon>
        <taxon>Streptophyta</taxon>
        <taxon>Embryophyta</taxon>
        <taxon>Tracheophyta</taxon>
        <taxon>Spermatophyta</taxon>
        <taxon>Magnoliopsida</taxon>
        <taxon>eudicotyledons</taxon>
        <taxon>Gunneridae</taxon>
        <taxon>Pentapetalae</taxon>
        <taxon>asterids</taxon>
        <taxon>lamiids</taxon>
        <taxon>Gentianales</taxon>
        <taxon>Apocynaceae</taxon>
        <taxon>Rauvolfioideae</taxon>
        <taxon>Vinceae</taxon>
        <taxon>Catharanthinae</taxon>
        <taxon>Catharanthus</taxon>
    </lineage>
</organism>
<comment type="caution">
    <text evidence="1">The sequence shown here is derived from an EMBL/GenBank/DDBJ whole genome shotgun (WGS) entry which is preliminary data.</text>
</comment>
<dbReference type="EMBL" id="CM044706">
    <property type="protein sequence ID" value="KAI5659618.1"/>
    <property type="molecule type" value="Genomic_DNA"/>
</dbReference>
<name>A0ACC0AJJ8_CATRO</name>
<protein>
    <submittedName>
        <fullName evidence="1">Uncharacterized protein</fullName>
    </submittedName>
</protein>
<accession>A0ACC0AJJ8</accession>
<gene>
    <name evidence="1" type="ORF">M9H77_28411</name>
</gene>
<keyword evidence="2" id="KW-1185">Reference proteome</keyword>